<accession>A0ABU8KCV4</accession>
<gene>
    <name evidence="1" type="ORF">O7A05_15370</name>
</gene>
<organism evidence="1 2">
    <name type="scientific">Mesorhizobium argentiipisi</name>
    <dbReference type="NCBI Taxonomy" id="3015175"/>
    <lineage>
        <taxon>Bacteria</taxon>
        <taxon>Pseudomonadati</taxon>
        <taxon>Pseudomonadota</taxon>
        <taxon>Alphaproteobacteria</taxon>
        <taxon>Hyphomicrobiales</taxon>
        <taxon>Phyllobacteriaceae</taxon>
        <taxon>Mesorhizobium</taxon>
    </lineage>
</organism>
<name>A0ABU8KCV4_9HYPH</name>
<reference evidence="1 2" key="1">
    <citation type="submission" date="2022-12" db="EMBL/GenBank/DDBJ databases">
        <authorList>
            <person name="Muema E."/>
        </authorList>
    </citation>
    <scope>NUCLEOTIDE SEQUENCE [LARGE SCALE GENOMIC DNA]</scope>
    <source>
        <strain evidence="2">1330</strain>
    </source>
</reference>
<sequence>MNTISRSPQPTSHRNLVIVRAGDHSLHRRWGADEPGCDFDLIVSYYGSDPSAFRLPYERRVDWKGGKFDGLFALFSQQPDLLQRYRYFWLPDDDLEADRRTIEAIFANMRRLDLDVGQPSLTLDSYFSHLPFMRCDSFEFRFVDKVEIMAPCIRADVLIKMLPLFEHSMSGFGLDSIWTRLGPDNRRKSAVFDGLSIRHTRPVGSALARTMLEKGLTPEAEYVQLKARFGLDEFYPISYEAVDRKGRLWRSKTAIGLRMMLHYARRLNAFRQVYRLKKTLWRHVRRQHFKATELSTIVLEPPQVRTADGAMPC</sequence>
<dbReference type="RefSeq" id="WP_337093908.1">
    <property type="nucleotide sequence ID" value="NZ_JAPYKO010000009.1"/>
</dbReference>
<evidence type="ECO:0000313" key="1">
    <source>
        <dbReference type="EMBL" id="MEI9403535.1"/>
    </source>
</evidence>
<evidence type="ECO:0008006" key="3">
    <source>
        <dbReference type="Google" id="ProtNLM"/>
    </source>
</evidence>
<keyword evidence="2" id="KW-1185">Reference proteome</keyword>
<comment type="caution">
    <text evidence="1">The sequence shown here is derived from an EMBL/GenBank/DDBJ whole genome shotgun (WGS) entry which is preliminary data.</text>
</comment>
<proteinExistence type="predicted"/>
<dbReference type="EMBL" id="JAPYKO010000009">
    <property type="protein sequence ID" value="MEI9403535.1"/>
    <property type="molecule type" value="Genomic_DNA"/>
</dbReference>
<protein>
    <recommendedName>
        <fullName evidence="3">DUF707 domain-containing protein</fullName>
    </recommendedName>
</protein>
<dbReference type="Proteomes" id="UP001366503">
    <property type="component" value="Unassembled WGS sequence"/>
</dbReference>
<evidence type="ECO:0000313" key="2">
    <source>
        <dbReference type="Proteomes" id="UP001366503"/>
    </source>
</evidence>